<dbReference type="Proteomes" id="UP001164539">
    <property type="component" value="Chromosome 14"/>
</dbReference>
<dbReference type="EMBL" id="CM051407">
    <property type="protein sequence ID" value="KAJ4702173.1"/>
    <property type="molecule type" value="Genomic_DNA"/>
</dbReference>
<proteinExistence type="predicted"/>
<evidence type="ECO:0000313" key="1">
    <source>
        <dbReference type="EMBL" id="KAJ4702173.1"/>
    </source>
</evidence>
<comment type="caution">
    <text evidence="1">The sequence shown here is derived from an EMBL/GenBank/DDBJ whole genome shotgun (WGS) entry which is preliminary data.</text>
</comment>
<organism evidence="1 2">
    <name type="scientific">Melia azedarach</name>
    <name type="common">Chinaberry tree</name>
    <dbReference type="NCBI Taxonomy" id="155640"/>
    <lineage>
        <taxon>Eukaryota</taxon>
        <taxon>Viridiplantae</taxon>
        <taxon>Streptophyta</taxon>
        <taxon>Embryophyta</taxon>
        <taxon>Tracheophyta</taxon>
        <taxon>Spermatophyta</taxon>
        <taxon>Magnoliopsida</taxon>
        <taxon>eudicotyledons</taxon>
        <taxon>Gunneridae</taxon>
        <taxon>Pentapetalae</taxon>
        <taxon>rosids</taxon>
        <taxon>malvids</taxon>
        <taxon>Sapindales</taxon>
        <taxon>Meliaceae</taxon>
        <taxon>Melia</taxon>
    </lineage>
</organism>
<evidence type="ECO:0000313" key="2">
    <source>
        <dbReference type="Proteomes" id="UP001164539"/>
    </source>
</evidence>
<reference evidence="1 2" key="1">
    <citation type="journal article" date="2023" name="Science">
        <title>Complex scaffold remodeling in plant triterpene biosynthesis.</title>
        <authorList>
            <person name="De La Pena R."/>
            <person name="Hodgson H."/>
            <person name="Liu J.C."/>
            <person name="Stephenson M.J."/>
            <person name="Martin A.C."/>
            <person name="Owen C."/>
            <person name="Harkess A."/>
            <person name="Leebens-Mack J."/>
            <person name="Jimenez L.E."/>
            <person name="Osbourn A."/>
            <person name="Sattely E.S."/>
        </authorList>
    </citation>
    <scope>NUCLEOTIDE SEQUENCE [LARGE SCALE GENOMIC DNA]</scope>
    <source>
        <strain evidence="2">cv. JPN11</strain>
        <tissue evidence="1">Leaf</tissue>
    </source>
</reference>
<accession>A0ACC1WV46</accession>
<protein>
    <submittedName>
        <fullName evidence="1">Subtilisin-like protease</fullName>
    </submittedName>
</protein>
<sequence>MEGHATNVAATVAELVLQEESYYGLAAGTVVGGSLGRCTGSNILAAFDDAIANEMDILSLSFGGDGGIKELRLRISERDSGDNDDDLISLEGKKDEMKVLGAKGVIMIDDERRAVASNYGSFPMTVISSEDGTKIHAYINSTR</sequence>
<gene>
    <name evidence="1" type="ORF">OWV82_025290</name>
</gene>
<keyword evidence="2" id="KW-1185">Reference proteome</keyword>
<name>A0ACC1WV46_MELAZ</name>